<dbReference type="SUPFAM" id="SSF46689">
    <property type="entry name" value="Homeodomain-like"/>
    <property type="match status" value="1"/>
</dbReference>
<dbReference type="PANTHER" id="PTHR30055">
    <property type="entry name" value="HTH-TYPE TRANSCRIPTIONAL REGULATOR RUTR"/>
    <property type="match status" value="1"/>
</dbReference>
<dbReference type="InterPro" id="IPR036271">
    <property type="entry name" value="Tet_transcr_reg_TetR-rel_C_sf"/>
</dbReference>
<dbReference type="InterPro" id="IPR009057">
    <property type="entry name" value="Homeodomain-like_sf"/>
</dbReference>
<evidence type="ECO:0000256" key="1">
    <source>
        <dbReference type="ARBA" id="ARBA00023125"/>
    </source>
</evidence>
<dbReference type="EMBL" id="UGRY01000002">
    <property type="protein sequence ID" value="SUA78311.1"/>
    <property type="molecule type" value="Genomic_DNA"/>
</dbReference>
<feature type="region of interest" description="Disordered" evidence="3">
    <location>
        <begin position="189"/>
        <end position="241"/>
    </location>
</feature>
<name>A0A378YPC1_9NOCA</name>
<dbReference type="InterPro" id="IPR050109">
    <property type="entry name" value="HTH-type_TetR-like_transc_reg"/>
</dbReference>
<feature type="compositionally biased region" description="Basic and acidic residues" evidence="3">
    <location>
        <begin position="225"/>
        <end position="235"/>
    </location>
</feature>
<keyword evidence="1 2" id="KW-0238">DNA-binding</keyword>
<feature type="DNA-binding region" description="H-T-H motif" evidence="2">
    <location>
        <begin position="32"/>
        <end position="51"/>
    </location>
</feature>
<reference evidence="5 6" key="1">
    <citation type="submission" date="2018-06" db="EMBL/GenBank/DDBJ databases">
        <authorList>
            <consortium name="Pathogen Informatics"/>
            <person name="Doyle S."/>
        </authorList>
    </citation>
    <scope>NUCLEOTIDE SEQUENCE [LARGE SCALE GENOMIC DNA]</scope>
    <source>
        <strain evidence="5 6">NCTC1934</strain>
    </source>
</reference>
<evidence type="ECO:0000259" key="4">
    <source>
        <dbReference type="PROSITE" id="PS50977"/>
    </source>
</evidence>
<dbReference type="PANTHER" id="PTHR30055:SF200">
    <property type="entry name" value="HTH-TYPE TRANSCRIPTIONAL REPRESSOR BDCR"/>
    <property type="match status" value="1"/>
</dbReference>
<dbReference type="PROSITE" id="PS50977">
    <property type="entry name" value="HTH_TETR_2"/>
    <property type="match status" value="1"/>
</dbReference>
<organism evidence="5 6">
    <name type="scientific">Nocardia otitidiscaviarum</name>
    <dbReference type="NCBI Taxonomy" id="1823"/>
    <lineage>
        <taxon>Bacteria</taxon>
        <taxon>Bacillati</taxon>
        <taxon>Actinomycetota</taxon>
        <taxon>Actinomycetes</taxon>
        <taxon>Mycobacteriales</taxon>
        <taxon>Nocardiaceae</taxon>
        <taxon>Nocardia</taxon>
    </lineage>
</organism>
<dbReference type="GO" id="GO:0000976">
    <property type="term" value="F:transcription cis-regulatory region binding"/>
    <property type="evidence" value="ECO:0007669"/>
    <property type="project" value="TreeGrafter"/>
</dbReference>
<accession>A0A378YPC1</accession>
<dbReference type="PRINTS" id="PR00455">
    <property type="entry name" value="HTHTETR"/>
</dbReference>
<evidence type="ECO:0000256" key="2">
    <source>
        <dbReference type="PROSITE-ProRule" id="PRU00335"/>
    </source>
</evidence>
<gene>
    <name evidence="5" type="ORF">NCTC1934_03401</name>
</gene>
<evidence type="ECO:0000313" key="6">
    <source>
        <dbReference type="Proteomes" id="UP000255467"/>
    </source>
</evidence>
<proteinExistence type="predicted"/>
<keyword evidence="6" id="KW-1185">Reference proteome</keyword>
<protein>
    <submittedName>
        <fullName evidence="5">HTH-type transcriptional regulator RutR</fullName>
    </submittedName>
</protein>
<dbReference type="SUPFAM" id="SSF48498">
    <property type="entry name" value="Tetracyclin repressor-like, C-terminal domain"/>
    <property type="match status" value="1"/>
</dbReference>
<dbReference type="Pfam" id="PF00440">
    <property type="entry name" value="TetR_N"/>
    <property type="match status" value="1"/>
</dbReference>
<dbReference type="Gene3D" id="1.10.357.10">
    <property type="entry name" value="Tetracycline Repressor, domain 2"/>
    <property type="match status" value="1"/>
</dbReference>
<sequence length="241" mass="26891">MTTSRHAVVGVRERIVAAAYELFTRRGVRDVDTDEVVVRAGIAPGALAEYFPTKDELVLAVLRRREELWTFALVEEQSRTRGSTPVQQLLAIFDVFEEWFVSRDFDACTFINVLLEMGADHPIGRAGIEHLGTIRDIVRGRAEQAGLTDPDDFARTFHILMKGSIIAAAEGDEHAARRAKRLGRTLIEAHRPPGSAPLDDDLPVRTRRDQGYQPRRLGTYGDLVGGRERMPRDDSDGCAVQ</sequence>
<dbReference type="GO" id="GO:0003700">
    <property type="term" value="F:DNA-binding transcription factor activity"/>
    <property type="evidence" value="ECO:0007669"/>
    <property type="project" value="TreeGrafter"/>
</dbReference>
<feature type="domain" description="HTH tetR-type" evidence="4">
    <location>
        <begin position="9"/>
        <end position="69"/>
    </location>
</feature>
<dbReference type="Proteomes" id="UP000255467">
    <property type="component" value="Unassembled WGS sequence"/>
</dbReference>
<dbReference type="InterPro" id="IPR001647">
    <property type="entry name" value="HTH_TetR"/>
</dbReference>
<evidence type="ECO:0000256" key="3">
    <source>
        <dbReference type="SAM" id="MobiDB-lite"/>
    </source>
</evidence>
<dbReference type="AlphaFoldDB" id="A0A378YPC1"/>
<evidence type="ECO:0000313" key="5">
    <source>
        <dbReference type="EMBL" id="SUA78311.1"/>
    </source>
</evidence>
<dbReference type="STRING" id="1406858.GCA_000710895_05227"/>